<evidence type="ECO:0000313" key="3">
    <source>
        <dbReference type="EMBL" id="KAF6141709.1"/>
    </source>
</evidence>
<evidence type="ECO:0000256" key="2">
    <source>
        <dbReference type="SAM" id="MobiDB-lite"/>
    </source>
</evidence>
<keyword evidence="1" id="KW-0175">Coiled coil</keyword>
<name>A0A7J7LGP1_9MAGN</name>
<feature type="region of interest" description="Disordered" evidence="2">
    <location>
        <begin position="1"/>
        <end position="21"/>
    </location>
</feature>
<feature type="coiled-coil region" evidence="1">
    <location>
        <begin position="382"/>
        <end position="447"/>
    </location>
</feature>
<protein>
    <submittedName>
        <fullName evidence="3">Uncharacterized protein</fullName>
    </submittedName>
</protein>
<keyword evidence="4" id="KW-1185">Reference proteome</keyword>
<dbReference type="Proteomes" id="UP000541444">
    <property type="component" value="Unassembled WGS sequence"/>
</dbReference>
<evidence type="ECO:0000256" key="1">
    <source>
        <dbReference type="SAM" id="Coils"/>
    </source>
</evidence>
<proteinExistence type="predicted"/>
<evidence type="ECO:0000313" key="4">
    <source>
        <dbReference type="Proteomes" id="UP000541444"/>
    </source>
</evidence>
<dbReference type="InterPro" id="IPR044824">
    <property type="entry name" value="MAIN-like"/>
</dbReference>
<comment type="caution">
    <text evidence="3">The sequence shown here is derived from an EMBL/GenBank/DDBJ whole genome shotgun (WGS) entry which is preliminary data.</text>
</comment>
<sequence>MNEDNVEAPPMSEEPQTEVSQEEIAAPIDDTYPPDRSLLLSFKFHWARSIYLGQSLIFAHFPKLLGIPKEQHSDAMEYCTRWKWGLSITDRTGDRDLLKYREAFDNYKVEDVVWDPYRAERRSDHNFNENTFFNGLTSSPDHVEPIYPGRVVRKFARIQPIPKNPKCVEVSGLRTWDGDESKQCKPKYDWVDVFLKGLWKEWIVRSHDRGRRLREDLHNMKVSGELPNVCEREQYLMRRDKNKALVEQISALKEEVRKIKNQKKQKQENENERYEMITEKLTEKATECKRLRDENKALVEQISTLKEEVQKKKDQKKQENEKETYEMITEKLTKKLRARIEQMKQDRILNDVVHERYVKSFEKLPAKLEEKTNLCKVLNDCNENLLRELAKKTKECQVLNVENKKLVEDMRIKIGVDASNASLAIVLAKQRRKCKLLQDINAKLAEQSERQHPEPVPLAEILKGEAVPSRDLQKEIGELTVKYEEAVTRAFADNRGLASRMKKEFHSGELAEKNDPTFIELFDQYDRFYTIAQQGPKGDYQEDFTVTRGNQDKLMDVRRANVVLKKKINEILFQLYVKCHLDLRGVQGEDDNSAFR</sequence>
<organism evidence="3 4">
    <name type="scientific">Kingdonia uniflora</name>
    <dbReference type="NCBI Taxonomy" id="39325"/>
    <lineage>
        <taxon>Eukaryota</taxon>
        <taxon>Viridiplantae</taxon>
        <taxon>Streptophyta</taxon>
        <taxon>Embryophyta</taxon>
        <taxon>Tracheophyta</taxon>
        <taxon>Spermatophyta</taxon>
        <taxon>Magnoliopsida</taxon>
        <taxon>Ranunculales</taxon>
        <taxon>Circaeasteraceae</taxon>
        <taxon>Kingdonia</taxon>
    </lineage>
</organism>
<dbReference type="GO" id="GO:0010073">
    <property type="term" value="P:meristem maintenance"/>
    <property type="evidence" value="ECO:0007669"/>
    <property type="project" value="InterPro"/>
</dbReference>
<accession>A0A7J7LGP1</accession>
<gene>
    <name evidence="3" type="ORF">GIB67_027887</name>
</gene>
<feature type="non-terminal residue" evidence="3">
    <location>
        <position position="1"/>
    </location>
</feature>
<feature type="coiled-coil region" evidence="1">
    <location>
        <begin position="242"/>
        <end position="326"/>
    </location>
</feature>
<dbReference type="AlphaFoldDB" id="A0A7J7LGP1"/>
<dbReference type="PANTHER" id="PTHR46033">
    <property type="entry name" value="PROTEIN MAIN-LIKE 2"/>
    <property type="match status" value="1"/>
</dbReference>
<reference evidence="3 4" key="1">
    <citation type="journal article" date="2020" name="IScience">
        <title>Genome Sequencing of the Endangered Kingdonia uniflora (Circaeasteraceae, Ranunculales) Reveals Potential Mechanisms of Evolutionary Specialization.</title>
        <authorList>
            <person name="Sun Y."/>
            <person name="Deng T."/>
            <person name="Zhang A."/>
            <person name="Moore M.J."/>
            <person name="Landis J.B."/>
            <person name="Lin N."/>
            <person name="Zhang H."/>
            <person name="Zhang X."/>
            <person name="Huang J."/>
            <person name="Zhang X."/>
            <person name="Sun H."/>
            <person name="Wang H."/>
        </authorList>
    </citation>
    <scope>NUCLEOTIDE SEQUENCE [LARGE SCALE GENOMIC DNA]</scope>
    <source>
        <strain evidence="3">TB1705</strain>
        <tissue evidence="3">Leaf</tissue>
    </source>
</reference>
<dbReference type="EMBL" id="JACGCM010002299">
    <property type="protein sequence ID" value="KAF6141709.1"/>
    <property type="molecule type" value="Genomic_DNA"/>
</dbReference>
<dbReference type="PANTHER" id="PTHR46033:SF1">
    <property type="entry name" value="PROTEIN MAIN-LIKE 2"/>
    <property type="match status" value="1"/>
</dbReference>